<feature type="domain" description="DUF6268" evidence="2">
    <location>
        <begin position="18"/>
        <end position="251"/>
    </location>
</feature>
<dbReference type="EMBL" id="REFH01000009">
    <property type="protein sequence ID" value="RMA76319.1"/>
    <property type="molecule type" value="Genomic_DNA"/>
</dbReference>
<keyword evidence="1" id="KW-0732">Signal</keyword>
<evidence type="ECO:0000313" key="3">
    <source>
        <dbReference type="EMBL" id="RMA76319.1"/>
    </source>
</evidence>
<dbReference type="Pfam" id="PF19783">
    <property type="entry name" value="DUF6268"/>
    <property type="match status" value="1"/>
</dbReference>
<feature type="signal peptide" evidence="1">
    <location>
        <begin position="1"/>
        <end position="19"/>
    </location>
</feature>
<sequence>MLKKLLGLIIALLPMISSAQEYVDVITVNYSKTGDTKFKNIDESTSISIFDSKVILPIVINTKTAIITGFDFSIKKLQLFPKEENTNLYYTRLKLGLTTEHSDKWTGTYVLLPVISSDYKNLNSKDVYMGGIAFWTYKKRKTLNYKFGVYTGTEAFGYFITPLIGMYYLSPNSKFEVTALMPGIFDANLALSENFKVGIDYKGISETFKLHDNNHPSTYAENSTLEFSTYVENNSFLKNLLLRLKVGYSANSYEVYNVSDKIDLSLTPIKFGNNRTKLNNNLNSSVLLKAEALYRFDIPANREKK</sequence>
<dbReference type="Proteomes" id="UP000280368">
    <property type="component" value="Unassembled WGS sequence"/>
</dbReference>
<gene>
    <name evidence="3" type="ORF">BC961_2047</name>
</gene>
<keyword evidence="4" id="KW-1185">Reference proteome</keyword>
<proteinExistence type="predicted"/>
<reference evidence="3 4" key="1">
    <citation type="submission" date="2018-10" db="EMBL/GenBank/DDBJ databases">
        <title>Genomic Encyclopedia of Archaeal and Bacterial Type Strains, Phase II (KMG-II): from individual species to whole genera.</title>
        <authorList>
            <person name="Goeker M."/>
        </authorList>
    </citation>
    <scope>NUCLEOTIDE SEQUENCE [LARGE SCALE GENOMIC DNA]</scope>
    <source>
        <strain evidence="3 4">DSM 19727</strain>
    </source>
</reference>
<evidence type="ECO:0000259" key="2">
    <source>
        <dbReference type="Pfam" id="PF19783"/>
    </source>
</evidence>
<dbReference type="OrthoDB" id="1488805at2"/>
<dbReference type="InterPro" id="IPR046235">
    <property type="entry name" value="DUF6268"/>
</dbReference>
<accession>A0A3L9ZYU3</accession>
<name>A0A3L9ZYU3_9FLAO</name>
<organism evidence="3 4">
    <name type="scientific">Flavobacterium weaverense</name>
    <dbReference type="NCBI Taxonomy" id="271156"/>
    <lineage>
        <taxon>Bacteria</taxon>
        <taxon>Pseudomonadati</taxon>
        <taxon>Bacteroidota</taxon>
        <taxon>Flavobacteriia</taxon>
        <taxon>Flavobacteriales</taxon>
        <taxon>Flavobacteriaceae</taxon>
        <taxon>Flavobacterium</taxon>
    </lineage>
</organism>
<feature type="chain" id="PRO_5018132348" description="DUF6268 domain-containing protein" evidence="1">
    <location>
        <begin position="20"/>
        <end position="305"/>
    </location>
</feature>
<comment type="caution">
    <text evidence="3">The sequence shown here is derived from an EMBL/GenBank/DDBJ whole genome shotgun (WGS) entry which is preliminary data.</text>
</comment>
<dbReference type="RefSeq" id="WP_121925663.1">
    <property type="nucleotide sequence ID" value="NZ_CBCSGA010000015.1"/>
</dbReference>
<protein>
    <recommendedName>
        <fullName evidence="2">DUF6268 domain-containing protein</fullName>
    </recommendedName>
</protein>
<evidence type="ECO:0000256" key="1">
    <source>
        <dbReference type="SAM" id="SignalP"/>
    </source>
</evidence>
<dbReference type="AlphaFoldDB" id="A0A3L9ZYU3"/>
<evidence type="ECO:0000313" key="4">
    <source>
        <dbReference type="Proteomes" id="UP000280368"/>
    </source>
</evidence>